<evidence type="ECO:0000313" key="10">
    <source>
        <dbReference type="EMBL" id="PSU17380.1"/>
    </source>
</evidence>
<keyword evidence="3 8" id="KW-0813">Transport</keyword>
<evidence type="ECO:0000256" key="4">
    <source>
        <dbReference type="ARBA" id="ARBA00022475"/>
    </source>
</evidence>
<keyword evidence="7 8" id="KW-0472">Membrane</keyword>
<feature type="transmembrane region" description="Helical" evidence="8">
    <location>
        <begin position="136"/>
        <end position="156"/>
    </location>
</feature>
<name>A0ABD6X4A6_PHODM</name>
<dbReference type="InterPro" id="IPR036259">
    <property type="entry name" value="MFS_trans_sf"/>
</dbReference>
<accession>A0ABD6X4A6</accession>
<evidence type="ECO:0000256" key="6">
    <source>
        <dbReference type="ARBA" id="ARBA00022989"/>
    </source>
</evidence>
<dbReference type="PANTHER" id="PTHR23502:SF132">
    <property type="entry name" value="POLYAMINE TRANSPORTER 2-RELATED"/>
    <property type="match status" value="1"/>
</dbReference>
<dbReference type="InterPro" id="IPR020846">
    <property type="entry name" value="MFS_dom"/>
</dbReference>
<sequence length="393" mass="43843">MTHNLYKQQKIALFLVVSISFLMGIGIDLYVPSLPDMAHFYHANISYIQLTISLYLLGYGLGQIILGSLSDSYGRRKIFIASSMVFSISSMLCIVSDSIIYLNLFRLLQGLAIAGLASGMRAIIVDLFSGLELKKMANYFALSWAIGPIVAPFIGANLADKFGWQANFYLFTVYGIILFFVCTLLFEESNKNIIHFNAKNFTTNLVIIITNKEFTLLSIIYGLSYSTVLIFNTVGPYLIEVKLNYSILFYGNLAMFLGCAYFIGTMINRYLIIRYNNKSILQSGIILSSISSIVMLLLITFHQNIFTLTVPIFAIFIFIGLIVPNAIAITMTLFPKQAGMATSLCGTIVGLIVFSVTYIIGLFKVTPIELAITYIGIFIIINFIKYSISNKKH</sequence>
<feature type="transmembrane region" description="Helical" evidence="8">
    <location>
        <begin position="168"/>
        <end position="186"/>
    </location>
</feature>
<feature type="domain" description="Major facilitator superfamily (MFS) profile" evidence="9">
    <location>
        <begin position="12"/>
        <end position="388"/>
    </location>
</feature>
<evidence type="ECO:0000256" key="5">
    <source>
        <dbReference type="ARBA" id="ARBA00022692"/>
    </source>
</evidence>
<evidence type="ECO:0000256" key="1">
    <source>
        <dbReference type="ARBA" id="ARBA00004651"/>
    </source>
</evidence>
<evidence type="ECO:0000259" key="9">
    <source>
        <dbReference type="PROSITE" id="PS50850"/>
    </source>
</evidence>
<dbReference type="SUPFAM" id="SSF103473">
    <property type="entry name" value="MFS general substrate transporter"/>
    <property type="match status" value="1"/>
</dbReference>
<dbReference type="RefSeq" id="WP_065171894.1">
    <property type="nucleotide sequence ID" value="NZ_LZFH01000023.1"/>
</dbReference>
<evidence type="ECO:0000256" key="3">
    <source>
        <dbReference type="ARBA" id="ARBA00022448"/>
    </source>
</evidence>
<feature type="transmembrane region" description="Helical" evidence="8">
    <location>
        <begin position="107"/>
        <end position="124"/>
    </location>
</feature>
<evidence type="ECO:0000313" key="11">
    <source>
        <dbReference type="Proteomes" id="UP000241404"/>
    </source>
</evidence>
<dbReference type="Proteomes" id="UP000241404">
    <property type="component" value="Unassembled WGS sequence"/>
</dbReference>
<feature type="transmembrane region" description="Helical" evidence="8">
    <location>
        <begin position="247"/>
        <end position="267"/>
    </location>
</feature>
<dbReference type="NCBIfam" id="TIGR00710">
    <property type="entry name" value="efflux_Bcr_CflA"/>
    <property type="match status" value="1"/>
</dbReference>
<keyword evidence="6 8" id="KW-1133">Transmembrane helix</keyword>
<feature type="transmembrane region" description="Helical" evidence="8">
    <location>
        <begin position="45"/>
        <end position="66"/>
    </location>
</feature>
<protein>
    <recommendedName>
        <fullName evidence="8">Bcr/CflA family efflux transporter</fullName>
    </recommendedName>
</protein>
<evidence type="ECO:0000256" key="2">
    <source>
        <dbReference type="ARBA" id="ARBA00006236"/>
    </source>
</evidence>
<organism evidence="10 11">
    <name type="scientific">Photobacterium damselae</name>
    <dbReference type="NCBI Taxonomy" id="38293"/>
    <lineage>
        <taxon>Bacteria</taxon>
        <taxon>Pseudomonadati</taxon>
        <taxon>Pseudomonadota</taxon>
        <taxon>Gammaproteobacteria</taxon>
        <taxon>Vibrionales</taxon>
        <taxon>Vibrionaceae</taxon>
        <taxon>Photobacterium</taxon>
    </lineage>
</organism>
<reference evidence="10 11" key="1">
    <citation type="submission" date="2018-03" db="EMBL/GenBank/DDBJ databases">
        <title>Whole genome sequencing of Histamine producing bacteria.</title>
        <authorList>
            <person name="Butler K."/>
        </authorList>
    </citation>
    <scope>NUCLEOTIDE SEQUENCE [LARGE SCALE GENOMIC DNA]</scope>
    <source>
        <strain evidence="10 11">BT-6</strain>
    </source>
</reference>
<evidence type="ECO:0000256" key="7">
    <source>
        <dbReference type="ARBA" id="ARBA00023136"/>
    </source>
</evidence>
<dbReference type="InterPro" id="IPR004812">
    <property type="entry name" value="Efflux_drug-R_Bcr/CmlA"/>
</dbReference>
<feature type="transmembrane region" description="Helical" evidence="8">
    <location>
        <begin position="78"/>
        <end position="101"/>
    </location>
</feature>
<dbReference type="Gene3D" id="1.20.1720.10">
    <property type="entry name" value="Multidrug resistance protein D"/>
    <property type="match status" value="1"/>
</dbReference>
<keyword evidence="8" id="KW-0997">Cell inner membrane</keyword>
<evidence type="ECO:0000256" key="8">
    <source>
        <dbReference type="RuleBase" id="RU365088"/>
    </source>
</evidence>
<comment type="subcellular location">
    <subcellularLocation>
        <location evidence="8">Cell inner membrane</location>
        <topology evidence="8">Multi-pass membrane protein</topology>
    </subcellularLocation>
    <subcellularLocation>
        <location evidence="1">Cell membrane</location>
        <topology evidence="1">Multi-pass membrane protein</topology>
    </subcellularLocation>
</comment>
<dbReference type="EMBL" id="PYMM01000003">
    <property type="protein sequence ID" value="PSU17380.1"/>
    <property type="molecule type" value="Genomic_DNA"/>
</dbReference>
<dbReference type="InterPro" id="IPR011701">
    <property type="entry name" value="MFS"/>
</dbReference>
<comment type="similarity">
    <text evidence="2 8">Belongs to the major facilitator superfamily. Bcr/CmlA family.</text>
</comment>
<feature type="transmembrane region" description="Helical" evidence="8">
    <location>
        <begin position="341"/>
        <end position="365"/>
    </location>
</feature>
<gene>
    <name evidence="10" type="ORF">CTM90_07680</name>
</gene>
<feature type="transmembrane region" description="Helical" evidence="8">
    <location>
        <begin position="305"/>
        <end position="329"/>
    </location>
</feature>
<dbReference type="PANTHER" id="PTHR23502">
    <property type="entry name" value="MAJOR FACILITATOR SUPERFAMILY"/>
    <property type="match status" value="1"/>
</dbReference>
<comment type="caution">
    <text evidence="10">The sequence shown here is derived from an EMBL/GenBank/DDBJ whole genome shotgun (WGS) entry which is preliminary data.</text>
</comment>
<feature type="transmembrane region" description="Helical" evidence="8">
    <location>
        <begin position="214"/>
        <end position="235"/>
    </location>
</feature>
<proteinExistence type="inferred from homology"/>
<feature type="transmembrane region" description="Helical" evidence="8">
    <location>
        <begin position="371"/>
        <end position="388"/>
    </location>
</feature>
<dbReference type="PROSITE" id="PS50850">
    <property type="entry name" value="MFS"/>
    <property type="match status" value="1"/>
</dbReference>
<keyword evidence="4" id="KW-1003">Cell membrane</keyword>
<dbReference type="GO" id="GO:0005886">
    <property type="term" value="C:plasma membrane"/>
    <property type="evidence" value="ECO:0007669"/>
    <property type="project" value="UniProtKB-SubCell"/>
</dbReference>
<dbReference type="Pfam" id="PF07690">
    <property type="entry name" value="MFS_1"/>
    <property type="match status" value="1"/>
</dbReference>
<feature type="transmembrane region" description="Helical" evidence="8">
    <location>
        <begin position="279"/>
        <end position="299"/>
    </location>
</feature>
<keyword evidence="5 8" id="KW-0812">Transmembrane</keyword>
<dbReference type="AlphaFoldDB" id="A0ABD6X4A6"/>
<feature type="transmembrane region" description="Helical" evidence="8">
    <location>
        <begin position="12"/>
        <end position="33"/>
    </location>
</feature>